<sequence>MIDNLYTSLPITSIKDKVTIFFVDASMTDKLESLYLQFMSELPRVNPTYATFLKKKWHQIALVFLMETVLVTTLMMFWLINGQLKFSLIMLSMMLYGVVICLALFRLRQYRLLKKGIFLFADYHQNGFQWPKDNVPVNQSWQFLYVLEFDNHFVIHLMLEVPYVLMLKRRAIYIPKSELSLDDVRALQELSIRVTRN</sequence>
<organism evidence="3 4">
    <name type="scientific">Leuconostoc pseudomesenteroides</name>
    <dbReference type="NCBI Taxonomy" id="33968"/>
    <lineage>
        <taxon>Bacteria</taxon>
        <taxon>Bacillati</taxon>
        <taxon>Bacillota</taxon>
        <taxon>Bacilli</taxon>
        <taxon>Lactobacillales</taxon>
        <taxon>Lactobacillaceae</taxon>
        <taxon>Leuconostoc</taxon>
    </lineage>
</organism>
<dbReference type="AlphaFoldDB" id="A0A5B8T0V2"/>
<feature type="transmembrane region" description="Helical" evidence="1">
    <location>
        <begin position="86"/>
        <end position="105"/>
    </location>
</feature>
<evidence type="ECO:0000313" key="3">
    <source>
        <dbReference type="EMBL" id="QEA41385.1"/>
    </source>
</evidence>
<evidence type="ECO:0000256" key="1">
    <source>
        <dbReference type="SAM" id="Phobius"/>
    </source>
</evidence>
<evidence type="ECO:0000313" key="4">
    <source>
        <dbReference type="Proteomes" id="UP000321296"/>
    </source>
</evidence>
<keyword evidence="5" id="KW-1185">Reference proteome</keyword>
<dbReference type="GeneID" id="64345733"/>
<proteinExistence type="predicted"/>
<gene>
    <name evidence="3" type="ORF">FGL85_02035</name>
    <name evidence="2" type="ORF">P1N92_09000</name>
</gene>
<dbReference type="Proteomes" id="UP000321296">
    <property type="component" value="Chromosome"/>
</dbReference>
<dbReference type="RefSeq" id="WP_147651135.1">
    <property type="nucleotide sequence ID" value="NZ_CP042383.1"/>
</dbReference>
<reference evidence="3 4" key="1">
    <citation type="submission" date="2019-06" db="EMBL/GenBank/DDBJ databases">
        <title>Genome analyses of bacteria isolated from kimchi.</title>
        <authorList>
            <person name="Lee S."/>
            <person name="Ahn S."/>
            <person name="Roh S."/>
        </authorList>
    </citation>
    <scope>NUCLEOTIDE SEQUENCE [LARGE SCALE GENOMIC DNA]</scope>
    <source>
        <strain evidence="3 4">CBA3630</strain>
    </source>
</reference>
<accession>A0A5B8T0V2</accession>
<dbReference type="EMBL" id="CP042383">
    <property type="protein sequence ID" value="QEA41385.1"/>
    <property type="molecule type" value="Genomic_DNA"/>
</dbReference>
<dbReference type="KEGG" id="lpse:FGL85_02035"/>
<reference evidence="2 5" key="2">
    <citation type="submission" date="2023-02" db="EMBL/GenBank/DDBJ databases">
        <title>Antimicrobial susceptibility testing and tentative epidemiological cut-off values for Lactobacillaceae family species intended for ingestion.</title>
        <authorList>
            <person name="Noehr-Meldgaard K."/>
            <person name="Struve C."/>
            <person name="Ingmer H."/>
            <person name="Koza A."/>
            <person name="Al-Nakeeb K."/>
            <person name="Agersoe Y."/>
        </authorList>
    </citation>
    <scope>NUCLEOTIDE SEQUENCE [LARGE SCALE GENOMIC DNA]</scope>
    <source>
        <strain evidence="2 5">DSM 20193</strain>
    </source>
</reference>
<name>A0A5B8T0V2_LEUPS</name>
<evidence type="ECO:0000313" key="2">
    <source>
        <dbReference type="EMBL" id="MDG9734240.1"/>
    </source>
</evidence>
<dbReference type="Proteomes" id="UP001529201">
    <property type="component" value="Unassembled WGS sequence"/>
</dbReference>
<evidence type="ECO:0000313" key="5">
    <source>
        <dbReference type="Proteomes" id="UP001529201"/>
    </source>
</evidence>
<protein>
    <submittedName>
        <fullName evidence="3">Uncharacterized protein</fullName>
    </submittedName>
</protein>
<keyword evidence="1" id="KW-0812">Transmembrane</keyword>
<keyword evidence="1" id="KW-1133">Transmembrane helix</keyword>
<keyword evidence="1" id="KW-0472">Membrane</keyword>
<dbReference type="EMBL" id="JARGDN010000015">
    <property type="protein sequence ID" value="MDG9734240.1"/>
    <property type="molecule type" value="Genomic_DNA"/>
</dbReference>
<feature type="transmembrane region" description="Helical" evidence="1">
    <location>
        <begin position="60"/>
        <end position="80"/>
    </location>
</feature>